<sequence>MLFMSTEKTRAFLNEKRETGTALIKTSRTANSFLTDLALHVTNGIITVVSPSLTPLCLWRSFGCRQSQIFVGSFRMFSLSDYFESLKVGKYYYNLRVFFFE</sequence>
<comment type="caution">
    <text evidence="1">The sequence shown here is derived from an EMBL/GenBank/DDBJ whole genome shotgun (WGS) entry which is preliminary data.</text>
</comment>
<evidence type="ECO:0000313" key="1">
    <source>
        <dbReference type="EMBL" id="GFY41201.1"/>
    </source>
</evidence>
<dbReference type="EMBL" id="BMAV01002350">
    <property type="protein sequence ID" value="GFY41201.1"/>
    <property type="molecule type" value="Genomic_DNA"/>
</dbReference>
<proteinExistence type="predicted"/>
<dbReference type="Proteomes" id="UP000886998">
    <property type="component" value="Unassembled WGS sequence"/>
</dbReference>
<accession>A0A8X6WWM2</accession>
<organism evidence="1 2">
    <name type="scientific">Trichonephila inaurata madagascariensis</name>
    <dbReference type="NCBI Taxonomy" id="2747483"/>
    <lineage>
        <taxon>Eukaryota</taxon>
        <taxon>Metazoa</taxon>
        <taxon>Ecdysozoa</taxon>
        <taxon>Arthropoda</taxon>
        <taxon>Chelicerata</taxon>
        <taxon>Arachnida</taxon>
        <taxon>Araneae</taxon>
        <taxon>Araneomorphae</taxon>
        <taxon>Entelegynae</taxon>
        <taxon>Araneoidea</taxon>
        <taxon>Nephilidae</taxon>
        <taxon>Trichonephila</taxon>
        <taxon>Trichonephila inaurata</taxon>
    </lineage>
</organism>
<dbReference type="OrthoDB" id="10505276at2759"/>
<gene>
    <name evidence="1" type="ORF">TNIN_53871</name>
</gene>
<reference evidence="1" key="1">
    <citation type="submission" date="2020-08" db="EMBL/GenBank/DDBJ databases">
        <title>Multicomponent nature underlies the extraordinary mechanical properties of spider dragline silk.</title>
        <authorList>
            <person name="Kono N."/>
            <person name="Nakamura H."/>
            <person name="Mori M."/>
            <person name="Yoshida Y."/>
            <person name="Ohtoshi R."/>
            <person name="Malay A.D."/>
            <person name="Moran D.A.P."/>
            <person name="Tomita M."/>
            <person name="Numata K."/>
            <person name="Arakawa K."/>
        </authorList>
    </citation>
    <scope>NUCLEOTIDE SEQUENCE</scope>
</reference>
<evidence type="ECO:0000313" key="2">
    <source>
        <dbReference type="Proteomes" id="UP000886998"/>
    </source>
</evidence>
<keyword evidence="2" id="KW-1185">Reference proteome</keyword>
<protein>
    <submittedName>
        <fullName evidence="1">Uncharacterized protein</fullName>
    </submittedName>
</protein>
<name>A0A8X6WWM2_9ARAC</name>
<dbReference type="AlphaFoldDB" id="A0A8X6WWM2"/>